<feature type="domain" description="N-acetyltransferase" evidence="3">
    <location>
        <begin position="16"/>
        <end position="170"/>
    </location>
</feature>
<reference evidence="4 5" key="1">
    <citation type="submission" date="2019-06" db="EMBL/GenBank/DDBJ databases">
        <title>Whole genome shotgun sequence of Brevibacillus parabrevis NBRC 12334.</title>
        <authorList>
            <person name="Hosoyama A."/>
            <person name="Uohara A."/>
            <person name="Ohji S."/>
            <person name="Ichikawa N."/>
        </authorList>
    </citation>
    <scope>NUCLEOTIDE SEQUENCE [LARGE SCALE GENOMIC DNA]</scope>
    <source>
        <strain evidence="4 5">NBRC 12334</strain>
    </source>
</reference>
<keyword evidence="5" id="KW-1185">Reference proteome</keyword>
<dbReference type="InterPro" id="IPR016181">
    <property type="entry name" value="Acyl_CoA_acyltransferase"/>
</dbReference>
<dbReference type="Pfam" id="PF13508">
    <property type="entry name" value="Acetyltransf_7"/>
    <property type="match status" value="1"/>
</dbReference>
<name>A0A4Y3PWQ1_BREPA</name>
<comment type="caution">
    <text evidence="4">The sequence shown here is derived from an EMBL/GenBank/DDBJ whole genome shotgun (WGS) entry which is preliminary data.</text>
</comment>
<organism evidence="4 5">
    <name type="scientific">Brevibacillus parabrevis</name>
    <dbReference type="NCBI Taxonomy" id="54914"/>
    <lineage>
        <taxon>Bacteria</taxon>
        <taxon>Bacillati</taxon>
        <taxon>Bacillota</taxon>
        <taxon>Bacilli</taxon>
        <taxon>Bacillales</taxon>
        <taxon>Paenibacillaceae</taxon>
        <taxon>Brevibacillus</taxon>
    </lineage>
</organism>
<dbReference type="InterPro" id="IPR050832">
    <property type="entry name" value="Bact_Acetyltransf"/>
</dbReference>
<keyword evidence="1 4" id="KW-0808">Transferase</keyword>
<evidence type="ECO:0000313" key="4">
    <source>
        <dbReference type="EMBL" id="GEB35171.1"/>
    </source>
</evidence>
<dbReference type="InterPro" id="IPR000182">
    <property type="entry name" value="GNAT_dom"/>
</dbReference>
<accession>A0A4Y3PWQ1</accession>
<keyword evidence="2" id="KW-0012">Acyltransferase</keyword>
<evidence type="ECO:0000313" key="5">
    <source>
        <dbReference type="Proteomes" id="UP000316882"/>
    </source>
</evidence>
<dbReference type="GeneID" id="87611712"/>
<dbReference type="STRING" id="54914.AV540_20390"/>
<dbReference type="RefSeq" id="WP_122964688.1">
    <property type="nucleotide sequence ID" value="NZ_BJMH01000035.1"/>
</dbReference>
<sequence>MTPGLSYREVIQPSEAELRELARLLVDVVADGASIGFLPPLTEEEAYKYWTLVPREQVVVWVAEKETGIVGTIQLQLSDRPNGLHRAEIVKLMVHPSAQRQGIGRTLMLLAEARAMAENRSLLVLDTRAGDPSNQLYQAMGYKEAGRIPQYAKSADGELHDTVIYYKQIGE</sequence>
<dbReference type="Gene3D" id="3.40.630.30">
    <property type="match status" value="1"/>
</dbReference>
<dbReference type="EMBL" id="BJMH01000035">
    <property type="protein sequence ID" value="GEB35171.1"/>
    <property type="molecule type" value="Genomic_DNA"/>
</dbReference>
<dbReference type="AlphaFoldDB" id="A0A4Y3PWQ1"/>
<protein>
    <submittedName>
        <fullName evidence="4">Acetyltransferase</fullName>
    </submittedName>
</protein>
<dbReference type="SUPFAM" id="SSF55729">
    <property type="entry name" value="Acyl-CoA N-acyltransferases (Nat)"/>
    <property type="match status" value="1"/>
</dbReference>
<dbReference type="CDD" id="cd04301">
    <property type="entry name" value="NAT_SF"/>
    <property type="match status" value="1"/>
</dbReference>
<dbReference type="PROSITE" id="PS51186">
    <property type="entry name" value="GNAT"/>
    <property type="match status" value="1"/>
</dbReference>
<evidence type="ECO:0000259" key="3">
    <source>
        <dbReference type="PROSITE" id="PS51186"/>
    </source>
</evidence>
<dbReference type="Proteomes" id="UP000316882">
    <property type="component" value="Unassembled WGS sequence"/>
</dbReference>
<gene>
    <name evidence="4" type="ORF">BPA01_47510</name>
</gene>
<evidence type="ECO:0000256" key="1">
    <source>
        <dbReference type="ARBA" id="ARBA00022679"/>
    </source>
</evidence>
<dbReference type="PANTHER" id="PTHR43877">
    <property type="entry name" value="AMINOALKYLPHOSPHONATE N-ACETYLTRANSFERASE-RELATED-RELATED"/>
    <property type="match status" value="1"/>
</dbReference>
<dbReference type="GO" id="GO:0016747">
    <property type="term" value="F:acyltransferase activity, transferring groups other than amino-acyl groups"/>
    <property type="evidence" value="ECO:0007669"/>
    <property type="project" value="InterPro"/>
</dbReference>
<evidence type="ECO:0000256" key="2">
    <source>
        <dbReference type="ARBA" id="ARBA00023315"/>
    </source>
</evidence>
<proteinExistence type="predicted"/>